<proteinExistence type="predicted"/>
<dbReference type="AlphaFoldDB" id="X1C2T1"/>
<evidence type="ECO:0000313" key="1">
    <source>
        <dbReference type="EMBL" id="GAG90728.1"/>
    </source>
</evidence>
<protein>
    <submittedName>
        <fullName evidence="1">Uncharacterized protein</fullName>
    </submittedName>
</protein>
<accession>X1C2T1</accession>
<sequence>SKAALYDAFKGWREGGDVCSGSFDKKGTWKSTLSTKTTKYDQGGEPIVGVESVFDTEVYSNDVWGLKWADSDISTRGVFPQYYKHVDGKRVAVSPKDVPEETGLLAKEFKLAKRGEPFTSPGVGAWSKPGPKLGPLTVELVDDSKVTYSWYKFVDQPSFQQYDWSKDKKAKLQAFVEKIHVQWPIDRDYMAPPTSGELAKLDPALLVTPPKGLEVGYIPIVTKQENAR</sequence>
<organism evidence="1">
    <name type="scientific">marine sediment metagenome</name>
    <dbReference type="NCBI Taxonomy" id="412755"/>
    <lineage>
        <taxon>unclassified sequences</taxon>
        <taxon>metagenomes</taxon>
        <taxon>ecological metagenomes</taxon>
    </lineage>
</organism>
<dbReference type="EMBL" id="BART01025846">
    <property type="protein sequence ID" value="GAG90728.1"/>
    <property type="molecule type" value="Genomic_DNA"/>
</dbReference>
<reference evidence="1" key="1">
    <citation type="journal article" date="2014" name="Front. Microbiol.">
        <title>High frequency of phylogenetically diverse reductive dehalogenase-homologous genes in deep subseafloor sedimentary metagenomes.</title>
        <authorList>
            <person name="Kawai M."/>
            <person name="Futagami T."/>
            <person name="Toyoda A."/>
            <person name="Takaki Y."/>
            <person name="Nishi S."/>
            <person name="Hori S."/>
            <person name="Arai W."/>
            <person name="Tsubouchi T."/>
            <person name="Morono Y."/>
            <person name="Uchiyama I."/>
            <person name="Ito T."/>
            <person name="Fujiyama A."/>
            <person name="Inagaki F."/>
            <person name="Takami H."/>
        </authorList>
    </citation>
    <scope>NUCLEOTIDE SEQUENCE</scope>
    <source>
        <strain evidence="1">Expedition CK06-06</strain>
    </source>
</reference>
<comment type="caution">
    <text evidence="1">The sequence shown here is derived from an EMBL/GenBank/DDBJ whole genome shotgun (WGS) entry which is preliminary data.</text>
</comment>
<gene>
    <name evidence="1" type="ORF">S01H4_46280</name>
</gene>
<name>X1C2T1_9ZZZZ</name>
<feature type="non-terminal residue" evidence="1">
    <location>
        <position position="1"/>
    </location>
</feature>